<keyword evidence="1" id="KW-0378">Hydrolase</keyword>
<accession>A0A949K273</accession>
<dbReference type="AlphaFoldDB" id="A0A949K273"/>
<dbReference type="EMBL" id="JAHQCW010000038">
    <property type="protein sequence ID" value="MBU9738611.1"/>
    <property type="molecule type" value="Genomic_DNA"/>
</dbReference>
<sequence length="277" mass="31651">MKPLEEITKEELGNGSPIALEIVDTEEDIYYHMALDMFEHITANNQAGRNTVFIVPVGPVGQYKKLAWLCNKNRVSLKNVWFFNMDEYLDDQDRPIPPSHPLSFEGFMNREFYDVMEEELNIPAEQRIFPKPGREDEIFRLMQEAGGVDVAYGGIGINGHIAFNEPPEIEVPAGEFREYKTRVLSLTRETRTVNAITAANGYIDYIPARCITVGMKEILSARQIRFYMNRMWQKGIVRKILHGEVTSRVPASLFQNHPDAKLTITSYVAEPPVGKLR</sequence>
<keyword evidence="2" id="KW-1185">Reference proteome</keyword>
<dbReference type="PANTHER" id="PTHR42892">
    <property type="entry name" value="GLUCOSAMINE-6-PHOSPHATE DEAMINASE-LIKE PROTEIN BT_0258-RELATED"/>
    <property type="match status" value="1"/>
</dbReference>
<proteinExistence type="predicted"/>
<organism evidence="1 2">
    <name type="scientific">Diplocloster agilis</name>
    <dbReference type="NCBI Taxonomy" id="2850323"/>
    <lineage>
        <taxon>Bacteria</taxon>
        <taxon>Bacillati</taxon>
        <taxon>Bacillota</taxon>
        <taxon>Clostridia</taxon>
        <taxon>Lachnospirales</taxon>
        <taxon>Lachnospiraceae</taxon>
        <taxon>Diplocloster</taxon>
    </lineage>
</organism>
<dbReference type="PANTHER" id="PTHR42892:SF1">
    <property type="entry name" value="GLUCOSAMINE-6-PHOSPHATE ISOMERASE"/>
    <property type="match status" value="1"/>
</dbReference>
<dbReference type="Gene3D" id="3.40.50.1360">
    <property type="match status" value="1"/>
</dbReference>
<protein>
    <submittedName>
        <fullName evidence="1">6-phosphogluconolactonase</fullName>
        <ecNumber evidence="1">3.1.1.31</ecNumber>
    </submittedName>
</protein>
<dbReference type="RefSeq" id="WP_158346851.1">
    <property type="nucleotide sequence ID" value="NZ_JAHQCW010000038.1"/>
</dbReference>
<dbReference type="InterPro" id="IPR052960">
    <property type="entry name" value="GlcN6P_deaminase-like"/>
</dbReference>
<dbReference type="EC" id="3.1.1.31" evidence="1"/>
<evidence type="ECO:0000313" key="1">
    <source>
        <dbReference type="EMBL" id="MBU9738611.1"/>
    </source>
</evidence>
<dbReference type="InterPro" id="IPR037171">
    <property type="entry name" value="NagB/RpiA_transferase-like"/>
</dbReference>
<dbReference type="SUPFAM" id="SSF100950">
    <property type="entry name" value="NagB/RpiA/CoA transferase-like"/>
    <property type="match status" value="1"/>
</dbReference>
<evidence type="ECO:0000313" key="2">
    <source>
        <dbReference type="Proteomes" id="UP000712157"/>
    </source>
</evidence>
<dbReference type="GO" id="GO:0017057">
    <property type="term" value="F:6-phosphogluconolactonase activity"/>
    <property type="evidence" value="ECO:0007669"/>
    <property type="project" value="UniProtKB-EC"/>
</dbReference>
<gene>
    <name evidence="1" type="ORF">KTH89_18880</name>
</gene>
<reference evidence="1" key="1">
    <citation type="submission" date="2021-06" db="EMBL/GenBank/DDBJ databases">
        <title>Description of novel taxa of the family Lachnospiraceae.</title>
        <authorList>
            <person name="Chaplin A.V."/>
            <person name="Sokolova S.R."/>
            <person name="Pikina A.P."/>
            <person name="Korzhanova M."/>
            <person name="Belova V."/>
            <person name="Korostin D."/>
            <person name="Efimov B.A."/>
        </authorList>
    </citation>
    <scope>NUCLEOTIDE SEQUENCE</scope>
    <source>
        <strain evidence="1">ASD5720</strain>
    </source>
</reference>
<name>A0A949K273_9FIRM</name>
<comment type="caution">
    <text evidence="1">The sequence shown here is derived from an EMBL/GenBank/DDBJ whole genome shotgun (WGS) entry which is preliminary data.</text>
</comment>
<dbReference type="Proteomes" id="UP000712157">
    <property type="component" value="Unassembled WGS sequence"/>
</dbReference>